<evidence type="ECO:0000313" key="2">
    <source>
        <dbReference type="EMBL" id="CAL1577558.1"/>
    </source>
</evidence>
<evidence type="ECO:0000313" key="3">
    <source>
        <dbReference type="Proteomes" id="UP001497482"/>
    </source>
</evidence>
<feature type="compositionally biased region" description="Basic residues" evidence="1">
    <location>
        <begin position="1155"/>
        <end position="1169"/>
    </location>
</feature>
<feature type="compositionally biased region" description="Pro residues" evidence="1">
    <location>
        <begin position="887"/>
        <end position="904"/>
    </location>
</feature>
<feature type="region of interest" description="Disordered" evidence="1">
    <location>
        <begin position="832"/>
        <end position="857"/>
    </location>
</feature>
<evidence type="ECO:0000256" key="1">
    <source>
        <dbReference type="SAM" id="MobiDB-lite"/>
    </source>
</evidence>
<feature type="region of interest" description="Disordered" evidence="1">
    <location>
        <begin position="878"/>
        <end position="918"/>
    </location>
</feature>
<accession>A0AAV2JIN7</accession>
<feature type="region of interest" description="Disordered" evidence="1">
    <location>
        <begin position="792"/>
        <end position="812"/>
    </location>
</feature>
<feature type="compositionally biased region" description="Basic and acidic residues" evidence="1">
    <location>
        <begin position="1170"/>
        <end position="1179"/>
    </location>
</feature>
<gene>
    <name evidence="2" type="ORF">KC01_LOCUS8895</name>
</gene>
<feature type="compositionally biased region" description="Pro residues" evidence="1">
    <location>
        <begin position="938"/>
        <end position="949"/>
    </location>
</feature>
<feature type="region of interest" description="Disordered" evidence="1">
    <location>
        <begin position="187"/>
        <end position="227"/>
    </location>
</feature>
<feature type="compositionally biased region" description="Pro residues" evidence="1">
    <location>
        <begin position="795"/>
        <end position="804"/>
    </location>
</feature>
<protein>
    <submittedName>
        <fullName evidence="2">Uncharacterized protein</fullName>
    </submittedName>
</protein>
<feature type="compositionally biased region" description="Low complexity" evidence="1">
    <location>
        <begin position="204"/>
        <end position="222"/>
    </location>
</feature>
<reference evidence="2 3" key="1">
    <citation type="submission" date="2024-04" db="EMBL/GenBank/DDBJ databases">
        <authorList>
            <person name="Waldvogel A.-M."/>
            <person name="Schoenle A."/>
        </authorList>
    </citation>
    <scope>NUCLEOTIDE SEQUENCE [LARGE SCALE GENOMIC DNA]</scope>
</reference>
<dbReference type="PANTHER" id="PTHR24023">
    <property type="entry name" value="COLLAGEN ALPHA"/>
    <property type="match status" value="1"/>
</dbReference>
<dbReference type="GO" id="GO:0005615">
    <property type="term" value="C:extracellular space"/>
    <property type="evidence" value="ECO:0007669"/>
    <property type="project" value="TreeGrafter"/>
</dbReference>
<feature type="region of interest" description="Disordered" evidence="1">
    <location>
        <begin position="288"/>
        <end position="308"/>
    </location>
</feature>
<dbReference type="PANTHER" id="PTHR24023:SF1112">
    <property type="entry name" value="COL_CUTICLE_N DOMAIN-CONTAINING PROTEIN-RELATED"/>
    <property type="match status" value="1"/>
</dbReference>
<dbReference type="GO" id="GO:0031012">
    <property type="term" value="C:extracellular matrix"/>
    <property type="evidence" value="ECO:0007669"/>
    <property type="project" value="TreeGrafter"/>
</dbReference>
<proteinExistence type="predicted"/>
<dbReference type="Pfam" id="PF01391">
    <property type="entry name" value="Collagen"/>
    <property type="match status" value="1"/>
</dbReference>
<organism evidence="2 3">
    <name type="scientific">Knipowitschia caucasica</name>
    <name type="common">Caucasian dwarf goby</name>
    <name type="synonym">Pomatoschistus caucasicus</name>
    <dbReference type="NCBI Taxonomy" id="637954"/>
    <lineage>
        <taxon>Eukaryota</taxon>
        <taxon>Metazoa</taxon>
        <taxon>Chordata</taxon>
        <taxon>Craniata</taxon>
        <taxon>Vertebrata</taxon>
        <taxon>Euteleostomi</taxon>
        <taxon>Actinopterygii</taxon>
        <taxon>Neopterygii</taxon>
        <taxon>Teleostei</taxon>
        <taxon>Neoteleostei</taxon>
        <taxon>Acanthomorphata</taxon>
        <taxon>Gobiaria</taxon>
        <taxon>Gobiiformes</taxon>
        <taxon>Gobioidei</taxon>
        <taxon>Gobiidae</taxon>
        <taxon>Gobiinae</taxon>
        <taxon>Knipowitschia</taxon>
    </lineage>
</organism>
<dbReference type="GO" id="GO:0030198">
    <property type="term" value="P:extracellular matrix organization"/>
    <property type="evidence" value="ECO:0007669"/>
    <property type="project" value="TreeGrafter"/>
</dbReference>
<dbReference type="AlphaFoldDB" id="A0AAV2JIN7"/>
<dbReference type="Proteomes" id="UP001497482">
    <property type="component" value="Chromosome 13"/>
</dbReference>
<dbReference type="InterPro" id="IPR008160">
    <property type="entry name" value="Collagen"/>
</dbReference>
<feature type="compositionally biased region" description="Polar residues" evidence="1">
    <location>
        <begin position="952"/>
        <end position="965"/>
    </location>
</feature>
<feature type="compositionally biased region" description="Pro residues" evidence="1">
    <location>
        <begin position="838"/>
        <end position="850"/>
    </location>
</feature>
<feature type="region of interest" description="Disordered" evidence="1">
    <location>
        <begin position="714"/>
        <end position="735"/>
    </location>
</feature>
<dbReference type="Gene3D" id="1.20.5.320">
    <property type="entry name" value="6-Phosphogluconate Dehydrogenase, domain 3"/>
    <property type="match status" value="4"/>
</dbReference>
<name>A0AAV2JIN7_KNICA</name>
<feature type="region of interest" description="Disordered" evidence="1">
    <location>
        <begin position="1112"/>
        <end position="1179"/>
    </location>
</feature>
<feature type="compositionally biased region" description="Polar residues" evidence="1">
    <location>
        <begin position="1005"/>
        <end position="1023"/>
    </location>
</feature>
<sequence>MHKLSVNRASTAASAPICTPPPAAEDVKKLKNRMASLEAESAVTSARTSRFSGGSDINNSLDGAGGAGGTNIYLGGGAGTAGAGTAIAGAGTAGGWGGGGAGTAVGTGSDAQVGVGVGVGAGTAGGAGGAGGATGAGTSGVAVIGGGGAAGGATGAAGGAGGAGGAGAGTGAGNTIIYFGGGGGAGSSGGVGTGTSTDTRYTETSSGTKYTSSGSTSYSGTSGASGGAGTSFTWSGGQLDAATLQMVIQQNLRSELQSQAFRAYLASASVGGERGLPGPKGDAGLKGEMGYPGSPGPMGHAGPEGPKGQKGTMVLTYCICDQVRRDQRGHPVSGAVRAHKVPEESLGHKVLERKETKELLVSLGVLGLWARSDQKVWQALLATMDLQDNQVCKGSADNKDCQGLKVTEAFLDSKVLKVTRAIRVRGGCQVMLVYPGRLGRQERWGPKDQWVFLELMEQKAQEGTQAKLDPQGYEARPVLQEMPACQVNQDCKDHQGSQGIQDNLELKENPVHQEESLMQLVLVLLGSQDPQALQAPLALLAPQDYQVQLAQLVFLAKLVLKVTGAIKGSEACQLEPVKPSVQVEPKTNTLQVESLEQWDPQDHPGPRDNQDVQEIQDKVHLVLLVSLVSLVMVDQGQKETEENQALLPAQVQHTTLDHQAPQAPRDHREPKAILEFLVFPAHPEAQCLSLLVLPVLLDLRDHLYITDYMSRSSQFAVQGPPGPPGPPGAPGSYSGSLEDLSTRIIAYLQRSGSSVRIGLPGPPGPPGPSGPGTLSVSALIALLQRDDVRRYVIGPPGPQGPPGPSGAAVDGSFGGYSLEQISTYVIKIITERGLGRGPPGPPGPAGPPGPGSSGFTTATIDYSALMRNSEFRSWMNSALQHSNSGPPGSPGAPGLPGPPGPQGPPGVSTSTVYGSGGRSYSFEDIQRYIQTSRVQGAPGPPGPPGPQGPPGSNSGSVTYSGSFSRDSLRSELQDYMSSESVRRSIMGPPGPQGQKGDRGEPGYIHSQTQSYSQGDSRYGSQGTQIKEIDIRGLTETLDYSNVAMKVTDYIKNQGLLQDYLGDGSLRTQVRAIQGPPGPAGPPGPPGYSRVLASYGNITADLMDFFRAHGTIPGPRGLPGPRGERGYSGLKGDKGDPGQPGLPGLPGAYTIQIPHRLQKRETAKKHHHVRNKDLGAADKA</sequence>
<keyword evidence="3" id="KW-1185">Reference proteome</keyword>
<dbReference type="InterPro" id="IPR050149">
    <property type="entry name" value="Collagen_superfamily"/>
</dbReference>
<feature type="region of interest" description="Disordered" evidence="1">
    <location>
        <begin position="933"/>
        <end position="1023"/>
    </location>
</feature>
<feature type="compositionally biased region" description="Pro residues" evidence="1">
    <location>
        <begin position="720"/>
        <end position="729"/>
    </location>
</feature>
<dbReference type="GO" id="GO:0030020">
    <property type="term" value="F:extracellular matrix structural constituent conferring tensile strength"/>
    <property type="evidence" value="ECO:0007669"/>
    <property type="project" value="TreeGrafter"/>
</dbReference>
<dbReference type="EMBL" id="OZ035835">
    <property type="protein sequence ID" value="CAL1577558.1"/>
    <property type="molecule type" value="Genomic_DNA"/>
</dbReference>